<name>A0ACC3NK51_9PEZI</name>
<accession>A0ACC3NK51</accession>
<dbReference type="EMBL" id="JAUTXU010000033">
    <property type="protein sequence ID" value="KAK3718213.1"/>
    <property type="molecule type" value="Genomic_DNA"/>
</dbReference>
<evidence type="ECO:0000313" key="1">
    <source>
        <dbReference type="EMBL" id="KAK3718213.1"/>
    </source>
</evidence>
<gene>
    <name evidence="1" type="primary">sds22_3</name>
    <name evidence="1" type="ORF">LTR37_005328</name>
</gene>
<keyword evidence="2" id="KW-1185">Reference proteome</keyword>
<evidence type="ECO:0000313" key="2">
    <source>
        <dbReference type="Proteomes" id="UP001281147"/>
    </source>
</evidence>
<dbReference type="Proteomes" id="UP001281147">
    <property type="component" value="Unassembled WGS sequence"/>
</dbReference>
<protein>
    <submittedName>
        <fullName evidence="1">Protein phosphatase regulatory subunit Sds22</fullName>
    </submittedName>
</protein>
<proteinExistence type="predicted"/>
<organism evidence="1 2">
    <name type="scientific">Vermiconidia calcicola</name>
    <dbReference type="NCBI Taxonomy" id="1690605"/>
    <lineage>
        <taxon>Eukaryota</taxon>
        <taxon>Fungi</taxon>
        <taxon>Dikarya</taxon>
        <taxon>Ascomycota</taxon>
        <taxon>Pezizomycotina</taxon>
        <taxon>Dothideomycetes</taxon>
        <taxon>Dothideomycetidae</taxon>
        <taxon>Mycosphaerellales</taxon>
        <taxon>Extremaceae</taxon>
        <taxon>Vermiconidia</taxon>
    </lineage>
</organism>
<comment type="caution">
    <text evidence="1">The sequence shown here is derived from an EMBL/GenBank/DDBJ whole genome shotgun (WGS) entry which is preliminary data.</text>
</comment>
<sequence>MSEQGQPPNGDNEPNGSSSKPSTPHSKSGWDGKLRVNKQAILANPEALSDPEYSDEDAPPPEQIDADEDLLEGEDPDVEAGGSIHSI</sequence>
<reference evidence="1" key="1">
    <citation type="submission" date="2023-07" db="EMBL/GenBank/DDBJ databases">
        <title>Black Yeasts Isolated from many extreme environments.</title>
        <authorList>
            <person name="Coleine C."/>
            <person name="Stajich J.E."/>
            <person name="Selbmann L."/>
        </authorList>
    </citation>
    <scope>NUCLEOTIDE SEQUENCE</scope>
    <source>
        <strain evidence="1">CCFEE 5714</strain>
    </source>
</reference>